<dbReference type="InterPro" id="IPR006127">
    <property type="entry name" value="ZnuA-like"/>
</dbReference>
<dbReference type="GO" id="GO:0030313">
    <property type="term" value="C:cell envelope"/>
    <property type="evidence" value="ECO:0007669"/>
    <property type="project" value="UniProtKB-SubCell"/>
</dbReference>
<evidence type="ECO:0000256" key="1">
    <source>
        <dbReference type="ARBA" id="ARBA00004196"/>
    </source>
</evidence>
<organism evidence="7 8">
    <name type="scientific">Oceaniferula flava</name>
    <dbReference type="NCBI Taxonomy" id="2800421"/>
    <lineage>
        <taxon>Bacteria</taxon>
        <taxon>Pseudomonadati</taxon>
        <taxon>Verrucomicrobiota</taxon>
        <taxon>Verrucomicrobiia</taxon>
        <taxon>Verrucomicrobiales</taxon>
        <taxon>Verrucomicrobiaceae</taxon>
        <taxon>Oceaniferula</taxon>
    </lineage>
</organism>
<dbReference type="EMBL" id="JAENIG010000007">
    <property type="protein sequence ID" value="MBK1855675.1"/>
    <property type="molecule type" value="Genomic_DNA"/>
</dbReference>
<keyword evidence="8" id="KW-1185">Reference proteome</keyword>
<evidence type="ECO:0000256" key="6">
    <source>
        <dbReference type="RuleBase" id="RU003512"/>
    </source>
</evidence>
<dbReference type="PANTHER" id="PTHR42953:SF1">
    <property type="entry name" value="METAL-BINDING PROTEIN HI_0362-RELATED"/>
    <property type="match status" value="1"/>
</dbReference>
<dbReference type="GO" id="GO:0030001">
    <property type="term" value="P:metal ion transport"/>
    <property type="evidence" value="ECO:0007669"/>
    <property type="project" value="InterPro"/>
</dbReference>
<dbReference type="InterPro" id="IPR006128">
    <property type="entry name" value="Lipoprotein_PsaA-like"/>
</dbReference>
<sequence length="298" mass="32672">MMKASKVFQVVVATWLLLVGGVSAQIKVASLHPLISDVARNVGGQHATIVQLIEPHADPHHFRPTPKDLTKARGAVLYLASGKNLETYLDKLRSTLGKGVPVIEVGRKIPSEKISGRNSQYVCCPQHANGSIDPHWWHRVSNMQKAARIIASEFGKVDPAHAKIYKANAAAYSRRLEALDAWVKREVSRIPRSNRILTTAHAAFGYYCKEYGFKSLPVKGLTASHKTSAAYQAQAIQEIRKNHVKAIFPELRANPKAIAVISRETGVKLGGSLVADGASNYEKMMRDNTNKIVAALAR</sequence>
<keyword evidence="4" id="KW-0479">Metal-binding</keyword>
<protein>
    <submittedName>
        <fullName evidence="7">Zinc ABC transporter substrate-binding protein</fullName>
    </submittedName>
</protein>
<comment type="subcellular location">
    <subcellularLocation>
        <location evidence="1">Cell envelope</location>
    </subcellularLocation>
</comment>
<dbReference type="PRINTS" id="PR00690">
    <property type="entry name" value="ADHESNFAMILY"/>
</dbReference>
<proteinExistence type="inferred from homology"/>
<evidence type="ECO:0000256" key="4">
    <source>
        <dbReference type="ARBA" id="ARBA00022723"/>
    </source>
</evidence>
<accession>A0AAE2VCH4</accession>
<dbReference type="InterPro" id="IPR006129">
    <property type="entry name" value="AdhesinB"/>
</dbReference>
<evidence type="ECO:0000313" key="7">
    <source>
        <dbReference type="EMBL" id="MBK1855675.1"/>
    </source>
</evidence>
<keyword evidence="5" id="KW-0732">Signal</keyword>
<dbReference type="InterPro" id="IPR050492">
    <property type="entry name" value="Bact_metal-bind_prot9"/>
</dbReference>
<dbReference type="GO" id="GO:0046872">
    <property type="term" value="F:metal ion binding"/>
    <property type="evidence" value="ECO:0007669"/>
    <property type="project" value="UniProtKB-KW"/>
</dbReference>
<dbReference type="Gene3D" id="3.40.50.1980">
    <property type="entry name" value="Nitrogenase molybdenum iron protein domain"/>
    <property type="match status" value="2"/>
</dbReference>
<gene>
    <name evidence="7" type="ORF">JIN83_11940</name>
</gene>
<keyword evidence="3 6" id="KW-0813">Transport</keyword>
<evidence type="ECO:0000256" key="3">
    <source>
        <dbReference type="ARBA" id="ARBA00022448"/>
    </source>
</evidence>
<reference evidence="7" key="1">
    <citation type="submission" date="2021-01" db="EMBL/GenBank/DDBJ databases">
        <title>Modified the classification status of verrucomicrobia.</title>
        <authorList>
            <person name="Feng X."/>
        </authorList>
    </citation>
    <scope>NUCLEOTIDE SEQUENCE</scope>
    <source>
        <strain evidence="7">5K15</strain>
    </source>
</reference>
<comment type="similarity">
    <text evidence="2 6">Belongs to the bacterial solute-binding protein 9 family.</text>
</comment>
<evidence type="ECO:0000313" key="8">
    <source>
        <dbReference type="Proteomes" id="UP000634206"/>
    </source>
</evidence>
<name>A0AAE2VCH4_9BACT</name>
<evidence type="ECO:0000256" key="2">
    <source>
        <dbReference type="ARBA" id="ARBA00011028"/>
    </source>
</evidence>
<comment type="caution">
    <text evidence="7">The sequence shown here is derived from an EMBL/GenBank/DDBJ whole genome shotgun (WGS) entry which is preliminary data.</text>
</comment>
<dbReference type="AlphaFoldDB" id="A0AAE2VCH4"/>
<dbReference type="SUPFAM" id="SSF53807">
    <property type="entry name" value="Helical backbone' metal receptor"/>
    <property type="match status" value="1"/>
</dbReference>
<evidence type="ECO:0000256" key="5">
    <source>
        <dbReference type="ARBA" id="ARBA00022729"/>
    </source>
</evidence>
<dbReference type="GO" id="GO:0007155">
    <property type="term" value="P:cell adhesion"/>
    <property type="evidence" value="ECO:0007669"/>
    <property type="project" value="InterPro"/>
</dbReference>
<dbReference type="Pfam" id="PF01297">
    <property type="entry name" value="ZnuA"/>
    <property type="match status" value="1"/>
</dbReference>
<dbReference type="PRINTS" id="PR00691">
    <property type="entry name" value="ADHESINB"/>
</dbReference>
<dbReference type="Proteomes" id="UP000634206">
    <property type="component" value="Unassembled WGS sequence"/>
</dbReference>
<dbReference type="PANTHER" id="PTHR42953">
    <property type="entry name" value="HIGH-AFFINITY ZINC UPTAKE SYSTEM PROTEIN ZNUA-RELATED"/>
    <property type="match status" value="1"/>
</dbReference>